<evidence type="ECO:0000256" key="5">
    <source>
        <dbReference type="ARBA" id="ARBA00022691"/>
    </source>
</evidence>
<evidence type="ECO:0000256" key="1">
    <source>
        <dbReference type="ARBA" id="ARBA00006594"/>
    </source>
</evidence>
<evidence type="ECO:0000313" key="8">
    <source>
        <dbReference type="EMBL" id="PSO00158.1"/>
    </source>
</evidence>
<dbReference type="AlphaFoldDB" id="A0A2R6BND0"/>
<dbReference type="GO" id="GO:0009007">
    <property type="term" value="F:site-specific DNA-methyltransferase (adenine-specific) activity"/>
    <property type="evidence" value="ECO:0007669"/>
    <property type="project" value="UniProtKB-EC"/>
</dbReference>
<proteinExistence type="inferred from homology"/>
<dbReference type="EMBL" id="NEXG01000033">
    <property type="protein sequence ID" value="PSO00158.1"/>
    <property type="molecule type" value="Genomic_DNA"/>
</dbReference>
<dbReference type="SUPFAM" id="SSF53335">
    <property type="entry name" value="S-adenosyl-L-methionine-dependent methyltransferases"/>
    <property type="match status" value="1"/>
</dbReference>
<dbReference type="PRINTS" id="PR00507">
    <property type="entry name" value="N12N6MTFRASE"/>
</dbReference>
<dbReference type="Gene3D" id="3.40.50.150">
    <property type="entry name" value="Vaccinia Virus protein VP39"/>
    <property type="match status" value="1"/>
</dbReference>
<evidence type="ECO:0000256" key="2">
    <source>
        <dbReference type="ARBA" id="ARBA00011900"/>
    </source>
</evidence>
<dbReference type="InterPro" id="IPR011639">
    <property type="entry name" value="MethylTrfase_TaqI-like_dom"/>
</dbReference>
<dbReference type="GO" id="GO:0032259">
    <property type="term" value="P:methylation"/>
    <property type="evidence" value="ECO:0007669"/>
    <property type="project" value="UniProtKB-KW"/>
</dbReference>
<keyword evidence="4" id="KW-0808">Transferase</keyword>
<accession>A0A2R6BND0</accession>
<evidence type="ECO:0000259" key="7">
    <source>
        <dbReference type="Pfam" id="PF07669"/>
    </source>
</evidence>
<reference evidence="8 9" key="1">
    <citation type="submission" date="2017-04" db="EMBL/GenBank/DDBJ databases">
        <title>Novel microbial lineages endemic to geothermal iron-oxide mats fill important gaps in the evolutionary history of Archaea.</title>
        <authorList>
            <person name="Jay Z.J."/>
            <person name="Beam J.P."/>
            <person name="Dlakic M."/>
            <person name="Rusch D.B."/>
            <person name="Kozubal M.A."/>
            <person name="Inskeep W.P."/>
        </authorList>
    </citation>
    <scope>NUCLEOTIDE SEQUENCE [LARGE SCALE GENOMIC DNA]</scope>
    <source>
        <strain evidence="8">ECH_B_1</strain>
    </source>
</reference>
<dbReference type="EC" id="2.1.1.72" evidence="2"/>
<name>A0A2R6BND0_9ARCH</name>
<dbReference type="InterPro" id="IPR050953">
    <property type="entry name" value="N4_N6_ade-DNA_methylase"/>
</dbReference>
<dbReference type="InterPro" id="IPR029063">
    <property type="entry name" value="SAM-dependent_MTases_sf"/>
</dbReference>
<protein>
    <recommendedName>
        <fullName evidence="2">site-specific DNA-methyltransferase (adenine-specific)</fullName>
        <ecNumber evidence="2">2.1.1.72</ecNumber>
    </recommendedName>
</protein>
<sequence length="1063" mass="122293">MYIGCFWLVLGGYTMGLRDHIMEETRFDLDFWLKALSELGYDMRLEELDVGTLVEKKVFPRSLGDNLRVEGVRRFLSTDYVEGALILVSGSLTKSSATRVARSWKRMRLLRPLLIFSDGEQSVITTVPGPGSEGEARVFNLSERLYHTDVEVLESMRFDPDPERYKERYDREFLPYEKVRNEFFRGYRELYAKIEEAVRPVFRTAGIEAESSAYAQRFLGRLMFIYFIQKKGWINSDKRYIDSVRDISELNLLFYEGFNRKDSPLGVPYLNGSLFDREEYMDRLEGALERVLEPLFFQAREFFNRYNFTVDESSPMDIDVSLDPSMIGTVFENMLPENQRGAKGTYYTPPAETAFIIRRALSAYLGLKDRVIEDAGGKRFVDGLTAYLEELADKKSERDVRELREKLLSLRILDPAVGSGGFLVAAMEEIVDILKEADATVGFKTDVEMYKERILPNLIGFDIEKEAVEIARLRLWLSLVIAKKEPEALPNLDLNIVETEDSLQKGQYKLDIYVDREVKNMLDEIQDLREKYVRTHTTQEKREIKSRFDELAGKLERKTGSQQRLIEIYSVKPDIVVMNPPYIRQEELDQSRKQYYSSVYSLDKKSDIYVYFILRGLELLSEGGALAAITSDKWLETSYGVSFQEKVKPHLLAVYGQRKRSFGADVNTVISVYSKRKLDEPVSFTYLESFASERVVRHVSLPRSTLRPGKWFYLKAPEVFTQKILPKLTHRLGDFAEIKRGFTTGANEFFYMKDVSHLFEADRLADPEKFERWGVKARTSKELEEQGLIYIENEGGGRFVLERASVRPIIRSIKDYVKPHISVTPSTLCLYVDNLVGSPFTEKYIRHGEAMEVEVGRGSNKGVVKGYHNLSTVKARTPWYKLPQLKPTTIFLSEFYSARFLSLFSDRPLLADHLFELVYPDSPSSERALRLYLNSTVHFLMLELWTRRMGGGGGVLHPLTVDYKSLPVPDFGLLSRSLVGVVFGDRPTLDYSEEVKQEDRRRLDLAVLRGLGFSEADAGAILDELYQEYLEVVRDRLIKAGRSLAERVEEGGFSDVDGEVEVE</sequence>
<gene>
    <name evidence="8" type="ORF">B9Q05_10835</name>
</gene>
<dbReference type="PANTHER" id="PTHR33841:SF5">
    <property type="entry name" value="DNA METHYLASE (MODIFICATION METHYLASE) (METHYLTRANSFERASE)-RELATED"/>
    <property type="match status" value="1"/>
</dbReference>
<dbReference type="Proteomes" id="UP000241120">
    <property type="component" value="Unassembled WGS sequence"/>
</dbReference>
<dbReference type="PANTHER" id="PTHR33841">
    <property type="entry name" value="DNA METHYLTRANSFERASE YEEA-RELATED"/>
    <property type="match status" value="1"/>
</dbReference>
<comment type="caution">
    <text evidence="8">The sequence shown here is derived from an EMBL/GenBank/DDBJ whole genome shotgun (WGS) entry which is preliminary data.</text>
</comment>
<evidence type="ECO:0000256" key="4">
    <source>
        <dbReference type="ARBA" id="ARBA00022679"/>
    </source>
</evidence>
<evidence type="ECO:0000256" key="6">
    <source>
        <dbReference type="ARBA" id="ARBA00047942"/>
    </source>
</evidence>
<keyword evidence="3" id="KW-0489">Methyltransferase</keyword>
<dbReference type="GO" id="GO:0003676">
    <property type="term" value="F:nucleic acid binding"/>
    <property type="evidence" value="ECO:0007669"/>
    <property type="project" value="InterPro"/>
</dbReference>
<comment type="catalytic activity">
    <reaction evidence="6">
        <text>a 2'-deoxyadenosine in DNA + S-adenosyl-L-methionine = an N(6)-methyl-2'-deoxyadenosine in DNA + S-adenosyl-L-homocysteine + H(+)</text>
        <dbReference type="Rhea" id="RHEA:15197"/>
        <dbReference type="Rhea" id="RHEA-COMP:12418"/>
        <dbReference type="Rhea" id="RHEA-COMP:12419"/>
        <dbReference type="ChEBI" id="CHEBI:15378"/>
        <dbReference type="ChEBI" id="CHEBI:57856"/>
        <dbReference type="ChEBI" id="CHEBI:59789"/>
        <dbReference type="ChEBI" id="CHEBI:90615"/>
        <dbReference type="ChEBI" id="CHEBI:90616"/>
        <dbReference type="EC" id="2.1.1.72"/>
    </reaction>
</comment>
<evidence type="ECO:0000256" key="3">
    <source>
        <dbReference type="ARBA" id="ARBA00022603"/>
    </source>
</evidence>
<feature type="domain" description="Type II methyltransferase M.TaqI-like" evidence="7">
    <location>
        <begin position="457"/>
        <end position="645"/>
    </location>
</feature>
<organism evidence="8 9">
    <name type="scientific">Candidatus Marsarchaeota G2 archaeon ECH_B_1</name>
    <dbReference type="NCBI Taxonomy" id="1978159"/>
    <lineage>
        <taxon>Archaea</taxon>
        <taxon>Candidatus Marsarchaeota</taxon>
        <taxon>Candidatus Marsarchaeota group 2</taxon>
    </lineage>
</organism>
<keyword evidence="5" id="KW-0949">S-adenosyl-L-methionine</keyword>
<dbReference type="PROSITE" id="PS00092">
    <property type="entry name" value="N6_MTASE"/>
    <property type="match status" value="1"/>
</dbReference>
<comment type="similarity">
    <text evidence="1">Belongs to the N(4)/N(6)-methyltransferase family.</text>
</comment>
<evidence type="ECO:0000313" key="9">
    <source>
        <dbReference type="Proteomes" id="UP000241120"/>
    </source>
</evidence>
<dbReference type="InterPro" id="IPR002052">
    <property type="entry name" value="DNA_methylase_N6_adenine_CS"/>
</dbReference>
<dbReference type="GO" id="GO:0006304">
    <property type="term" value="P:DNA modification"/>
    <property type="evidence" value="ECO:0007669"/>
    <property type="project" value="InterPro"/>
</dbReference>
<dbReference type="Pfam" id="PF07669">
    <property type="entry name" value="Eco57I"/>
    <property type="match status" value="1"/>
</dbReference>